<comment type="caution">
    <text evidence="2">The sequence shown here is derived from an EMBL/GenBank/DDBJ whole genome shotgun (WGS) entry which is preliminary data.</text>
</comment>
<evidence type="ECO:0000313" key="2">
    <source>
        <dbReference type="EMBL" id="TQM57172.1"/>
    </source>
</evidence>
<dbReference type="EMBL" id="VFPM01000004">
    <property type="protein sequence ID" value="TQM57172.1"/>
    <property type="molecule type" value="Genomic_DNA"/>
</dbReference>
<dbReference type="OrthoDB" id="3765661at2"/>
<protein>
    <submittedName>
        <fullName evidence="2">Uncharacterized protein</fullName>
    </submittedName>
</protein>
<accession>A0A543HFQ2</accession>
<feature type="compositionally biased region" description="Low complexity" evidence="1">
    <location>
        <begin position="469"/>
        <end position="490"/>
    </location>
</feature>
<keyword evidence="3" id="KW-1185">Reference proteome</keyword>
<evidence type="ECO:0000313" key="3">
    <source>
        <dbReference type="Proteomes" id="UP000316747"/>
    </source>
</evidence>
<evidence type="ECO:0000256" key="1">
    <source>
        <dbReference type="SAM" id="MobiDB-lite"/>
    </source>
</evidence>
<reference evidence="2 3" key="1">
    <citation type="submission" date="2019-06" db="EMBL/GenBank/DDBJ databases">
        <title>Genome sequencing of plant associated microbes to promote plant fitness in Sorghum bicolor and Oryza sativa.</title>
        <authorList>
            <person name="Coleman-Derr D."/>
        </authorList>
    </citation>
    <scope>NUCLEOTIDE SEQUENCE [LARGE SCALE GENOMIC DNA]</scope>
    <source>
        <strain evidence="2 3">KV-663</strain>
    </source>
</reference>
<organism evidence="2 3">
    <name type="scientific">Humibacillus xanthopallidus</name>
    <dbReference type="NCBI Taxonomy" id="412689"/>
    <lineage>
        <taxon>Bacteria</taxon>
        <taxon>Bacillati</taxon>
        <taxon>Actinomycetota</taxon>
        <taxon>Actinomycetes</taxon>
        <taxon>Micrococcales</taxon>
        <taxon>Intrasporangiaceae</taxon>
        <taxon>Humibacillus</taxon>
    </lineage>
</organism>
<dbReference type="AlphaFoldDB" id="A0A543HFQ2"/>
<dbReference type="RefSeq" id="WP_141846401.1">
    <property type="nucleotide sequence ID" value="NZ_VFPM01000004.1"/>
</dbReference>
<sequence length="553" mass="59966">MSLLAEMQWVLRNARQHADDPAMRSAAGFADGGGHAPTVHRAQVGRWEGGRVDITHGLVRRYETVLGLPRGQLLAAIDFFSRSRNPVRPAATLSPPGDPDVDTTLALLEKALADERMTGLEWDRLSDNLGRMPHAMVRAGDWERLLRRGIEEVSLHLHLDYAQRAEAVARLAGHPRSGPIVASMAEEVVAKPDATFYNDTLSLLQFTVHPQALSMMFGQLRDPTNSSSLRACLIVLTTLVKGTALDRDVRLEAARLAVRHLRDPDQPYRVHRGAANLIRSLGPSGTHRLATVLTAEDRRVAASIIRDGRAVSAHAIREAQKRVRAALDLGEGHTLAREPVLSRLISTALGETNEEDRSNALAILMISPQSRVVGRVHVAALVESLRRFDMVAAHESLAVLTWMGQAADLDLFERLALGVKTPADVAQEAAYVVGNTPEPPTRRRDEREVAFAERIRAVATAGAASAGAASAGAASESTATATAESPSAEGLDATQDRLRGLSYVLGMRGRYDLLREVRDSLPAPQVAGARADDPARGILEWWLELPAHIRPLA</sequence>
<name>A0A543HFQ2_9MICO</name>
<gene>
    <name evidence="2" type="ORF">FBY41_3993</name>
</gene>
<feature type="region of interest" description="Disordered" evidence="1">
    <location>
        <begin position="469"/>
        <end position="492"/>
    </location>
</feature>
<dbReference type="Proteomes" id="UP000316747">
    <property type="component" value="Unassembled WGS sequence"/>
</dbReference>
<proteinExistence type="predicted"/>